<dbReference type="EMBL" id="GBXM01051056">
    <property type="protein sequence ID" value="JAH57521.1"/>
    <property type="molecule type" value="Transcribed_RNA"/>
</dbReference>
<proteinExistence type="predicted"/>
<accession>A0A0E9TVC7</accession>
<protein>
    <submittedName>
        <fullName evidence="1">Uncharacterized protein</fullName>
    </submittedName>
</protein>
<name>A0A0E9TVC7_ANGAN</name>
<sequence length="12" mass="1416">MKDKKHKMSLLG</sequence>
<evidence type="ECO:0000313" key="1">
    <source>
        <dbReference type="EMBL" id="JAH57521.1"/>
    </source>
</evidence>
<reference evidence="1" key="1">
    <citation type="submission" date="2014-11" db="EMBL/GenBank/DDBJ databases">
        <authorList>
            <person name="Amaro Gonzalez C."/>
        </authorList>
    </citation>
    <scope>NUCLEOTIDE SEQUENCE</scope>
</reference>
<reference evidence="1" key="2">
    <citation type="journal article" date="2015" name="Fish Shellfish Immunol.">
        <title>Early steps in the European eel (Anguilla anguilla)-Vibrio vulnificus interaction in the gills: Role of the RtxA13 toxin.</title>
        <authorList>
            <person name="Callol A."/>
            <person name="Pajuelo D."/>
            <person name="Ebbesson L."/>
            <person name="Teles M."/>
            <person name="MacKenzie S."/>
            <person name="Amaro C."/>
        </authorList>
    </citation>
    <scope>NUCLEOTIDE SEQUENCE</scope>
</reference>
<organism evidence="1">
    <name type="scientific">Anguilla anguilla</name>
    <name type="common">European freshwater eel</name>
    <name type="synonym">Muraena anguilla</name>
    <dbReference type="NCBI Taxonomy" id="7936"/>
    <lineage>
        <taxon>Eukaryota</taxon>
        <taxon>Metazoa</taxon>
        <taxon>Chordata</taxon>
        <taxon>Craniata</taxon>
        <taxon>Vertebrata</taxon>
        <taxon>Euteleostomi</taxon>
        <taxon>Actinopterygii</taxon>
        <taxon>Neopterygii</taxon>
        <taxon>Teleostei</taxon>
        <taxon>Anguilliformes</taxon>
        <taxon>Anguillidae</taxon>
        <taxon>Anguilla</taxon>
    </lineage>
</organism>